<feature type="transmembrane region" description="Helical" evidence="1">
    <location>
        <begin position="66"/>
        <end position="84"/>
    </location>
</feature>
<keyword evidence="3" id="KW-1185">Reference proteome</keyword>
<feature type="transmembrane region" description="Helical" evidence="1">
    <location>
        <begin position="105"/>
        <end position="127"/>
    </location>
</feature>
<dbReference type="OrthoDB" id="288920at2"/>
<dbReference type="RefSeq" id="WP_146389082.1">
    <property type="nucleotide sequence ID" value="NZ_SJPK01000001.1"/>
</dbReference>
<keyword evidence="1" id="KW-0812">Transmembrane</keyword>
<feature type="transmembrane region" description="Helical" evidence="1">
    <location>
        <begin position="133"/>
        <end position="152"/>
    </location>
</feature>
<keyword evidence="1" id="KW-1133">Transmembrane helix</keyword>
<name>A0A5C5YIS5_9BACT</name>
<evidence type="ECO:0000256" key="1">
    <source>
        <dbReference type="SAM" id="Phobius"/>
    </source>
</evidence>
<comment type="caution">
    <text evidence="2">The sequence shown here is derived from an EMBL/GenBank/DDBJ whole genome shotgun (WGS) entry which is preliminary data.</text>
</comment>
<dbReference type="Proteomes" id="UP000318053">
    <property type="component" value="Unassembled WGS sequence"/>
</dbReference>
<protein>
    <submittedName>
        <fullName evidence="2">Uncharacterized protein</fullName>
    </submittedName>
</protein>
<dbReference type="AlphaFoldDB" id="A0A5C5YIS5"/>
<reference evidence="2 3" key="1">
    <citation type="submission" date="2019-02" db="EMBL/GenBank/DDBJ databases">
        <title>Deep-cultivation of Planctomycetes and their phenomic and genomic characterization uncovers novel biology.</title>
        <authorList>
            <person name="Wiegand S."/>
            <person name="Jogler M."/>
            <person name="Boedeker C."/>
            <person name="Pinto D."/>
            <person name="Vollmers J."/>
            <person name="Rivas-Marin E."/>
            <person name="Kohn T."/>
            <person name="Peeters S.H."/>
            <person name="Heuer A."/>
            <person name="Rast P."/>
            <person name="Oberbeckmann S."/>
            <person name="Bunk B."/>
            <person name="Jeske O."/>
            <person name="Meyerdierks A."/>
            <person name="Storesund J.E."/>
            <person name="Kallscheuer N."/>
            <person name="Luecker S."/>
            <person name="Lage O.M."/>
            <person name="Pohl T."/>
            <person name="Merkel B.J."/>
            <person name="Hornburger P."/>
            <person name="Mueller R.-W."/>
            <person name="Bruemmer F."/>
            <person name="Labrenz M."/>
            <person name="Spormann A.M."/>
            <person name="Op Den Camp H."/>
            <person name="Overmann J."/>
            <person name="Amann R."/>
            <person name="Jetten M.S.M."/>
            <person name="Mascher T."/>
            <person name="Medema M.H."/>
            <person name="Devos D.P."/>
            <person name="Kaster A.-K."/>
            <person name="Ovreas L."/>
            <person name="Rohde M."/>
            <person name="Galperin M.Y."/>
            <person name="Jogler C."/>
        </authorList>
    </citation>
    <scope>NUCLEOTIDE SEQUENCE [LARGE SCALE GENOMIC DNA]</scope>
    <source>
        <strain evidence="2 3">CA85</strain>
    </source>
</reference>
<keyword evidence="1" id="KW-0472">Membrane</keyword>
<evidence type="ECO:0000313" key="3">
    <source>
        <dbReference type="Proteomes" id="UP000318053"/>
    </source>
</evidence>
<dbReference type="EMBL" id="SJPK01000001">
    <property type="protein sequence ID" value="TWT74759.1"/>
    <property type="molecule type" value="Genomic_DNA"/>
</dbReference>
<organism evidence="2 3">
    <name type="scientific">Allorhodopirellula solitaria</name>
    <dbReference type="NCBI Taxonomy" id="2527987"/>
    <lineage>
        <taxon>Bacteria</taxon>
        <taxon>Pseudomonadati</taxon>
        <taxon>Planctomycetota</taxon>
        <taxon>Planctomycetia</taxon>
        <taxon>Pirellulales</taxon>
        <taxon>Pirellulaceae</taxon>
        <taxon>Allorhodopirellula</taxon>
    </lineage>
</organism>
<sequence length="179" mass="19763">MNPYHPTRFDDDTIAWPACRTSRTFVEAALVGAGMSLIAPLCNATYCDLILKIPFTTTIWEMLTRMVPLALLCVILAIGCSILLPQPLVRILSRHQRTIPVVTILLLYSIYFSMLGFGFMRGGIVIAGYYATYYALSPALIAGFGALIYIIVRPRQSGAQQKTGTKLSAAPEPLSRVFW</sequence>
<proteinExistence type="predicted"/>
<gene>
    <name evidence="2" type="ORF">CA85_00440</name>
</gene>
<feature type="transmembrane region" description="Helical" evidence="1">
    <location>
        <begin position="25"/>
        <end position="46"/>
    </location>
</feature>
<accession>A0A5C5YIS5</accession>
<evidence type="ECO:0000313" key="2">
    <source>
        <dbReference type="EMBL" id="TWT74759.1"/>
    </source>
</evidence>